<name>A0A3B4Z9H1_9TELE</name>
<dbReference type="SMART" id="SM00034">
    <property type="entry name" value="CLECT"/>
    <property type="match status" value="1"/>
</dbReference>
<proteinExistence type="predicted"/>
<dbReference type="PROSITE" id="PS50041">
    <property type="entry name" value="C_TYPE_LECTIN_2"/>
    <property type="match status" value="1"/>
</dbReference>
<evidence type="ECO:0000256" key="1">
    <source>
        <dbReference type="ARBA" id="ARBA00004401"/>
    </source>
</evidence>
<accession>A0A3B4Z9H1</accession>
<dbReference type="GO" id="GO:0005886">
    <property type="term" value="C:plasma membrane"/>
    <property type="evidence" value="ECO:0007669"/>
    <property type="project" value="UniProtKB-SubCell"/>
</dbReference>
<dbReference type="GeneTree" id="ENSGT00940000175285"/>
<reference evidence="3" key="1">
    <citation type="submission" date="2023-09" db="UniProtKB">
        <authorList>
            <consortium name="Ensembl"/>
        </authorList>
    </citation>
    <scope>IDENTIFICATION</scope>
</reference>
<evidence type="ECO:0000313" key="3">
    <source>
        <dbReference type="Ensembl" id="ENSSPAP00000004051.1"/>
    </source>
</evidence>
<dbReference type="InterPro" id="IPR016186">
    <property type="entry name" value="C-type_lectin-like/link_sf"/>
</dbReference>
<dbReference type="PANTHER" id="PTHR45710:SF26">
    <property type="entry name" value="RH26557P"/>
    <property type="match status" value="1"/>
</dbReference>
<dbReference type="PANTHER" id="PTHR45710">
    <property type="entry name" value="C-TYPE LECTIN DOMAIN-CONTAINING PROTEIN 180"/>
    <property type="match status" value="1"/>
</dbReference>
<dbReference type="Pfam" id="PF00059">
    <property type="entry name" value="Lectin_C"/>
    <property type="match status" value="1"/>
</dbReference>
<dbReference type="STRING" id="144197.ENSSPAP00000004051"/>
<evidence type="ECO:0000259" key="2">
    <source>
        <dbReference type="PROSITE" id="PS50041"/>
    </source>
</evidence>
<organism evidence="3">
    <name type="scientific">Stegastes partitus</name>
    <name type="common">bicolor damselfish</name>
    <dbReference type="NCBI Taxonomy" id="144197"/>
    <lineage>
        <taxon>Eukaryota</taxon>
        <taxon>Metazoa</taxon>
        <taxon>Chordata</taxon>
        <taxon>Craniata</taxon>
        <taxon>Vertebrata</taxon>
        <taxon>Euteleostomi</taxon>
        <taxon>Actinopterygii</taxon>
        <taxon>Neopterygii</taxon>
        <taxon>Teleostei</taxon>
        <taxon>Neoteleostei</taxon>
        <taxon>Acanthomorphata</taxon>
        <taxon>Ovalentaria</taxon>
        <taxon>Pomacentridae</taxon>
        <taxon>Stegastes</taxon>
    </lineage>
</organism>
<dbReference type="Gene3D" id="3.10.100.10">
    <property type="entry name" value="Mannose-Binding Protein A, subunit A"/>
    <property type="match status" value="1"/>
</dbReference>
<dbReference type="Ensembl" id="ENSSPAT00000004134.1">
    <property type="protein sequence ID" value="ENSSPAP00000004051.1"/>
    <property type="gene ID" value="ENSSPAG00000003131.1"/>
</dbReference>
<dbReference type="AlphaFoldDB" id="A0A3B4Z9H1"/>
<sequence>STCTEDGETDREHLEFLEHFSVDCVREEEKKHLRLIVQTKIQTDLVLNWFWTFQQLHVSSCVSSGSCPGGWKKFGCRCYFLSPTQSSWSTSRQQCSNQGAELVVIRSQEEMVFLNKLGDRLKFWIGLKQTFGSFNWEWTDGRSPATTFEEGNFRGTFLSWSRELCSQNLQWVCEKPAEYV</sequence>
<protein>
    <recommendedName>
        <fullName evidence="2">C-type lectin domain-containing protein</fullName>
    </recommendedName>
</protein>
<dbReference type="InterPro" id="IPR016187">
    <property type="entry name" value="CTDL_fold"/>
</dbReference>
<dbReference type="InterPro" id="IPR001304">
    <property type="entry name" value="C-type_lectin-like"/>
</dbReference>
<dbReference type="SUPFAM" id="SSF56436">
    <property type="entry name" value="C-type lectin-like"/>
    <property type="match status" value="1"/>
</dbReference>
<feature type="domain" description="C-type lectin" evidence="2">
    <location>
        <begin position="74"/>
        <end position="174"/>
    </location>
</feature>
<comment type="subcellular location">
    <subcellularLocation>
        <location evidence="1">Cell membrane</location>
        <topology evidence="1">Single-pass type II membrane protein</topology>
    </subcellularLocation>
</comment>
<dbReference type="InterPro" id="IPR050828">
    <property type="entry name" value="C-type_lectin/matrix_domain"/>
</dbReference>